<dbReference type="KEGG" id="dau:Daud_1589"/>
<dbReference type="OrthoDB" id="9801841at2"/>
<dbReference type="Proteomes" id="UP000008544">
    <property type="component" value="Chromosome"/>
</dbReference>
<evidence type="ECO:0000259" key="1">
    <source>
        <dbReference type="PROSITE" id="PS51746"/>
    </source>
</evidence>
<sequence length="237" mass="25546">MRWSAVTDTGLVRPNNEDNHRVNEALGLFAVADGMGGHQAGEVASRLALTVLEEQFQELVQQGEETGNALLYAVEAANRQVFEESCRSNRCNGMGTTLSACLIAEEGLILAHVGDSRVYLVRAGEIFQLTEDHSVVQELLNEGRITAEEVPGHPYRNVLSRALGTGEQLEIDLLRVPLQAGDRVLLCTDGLTNMVSDAAIQAVVAGYGDPDQAVRELVRLALEQGGSDNITLILVVL</sequence>
<keyword evidence="3" id="KW-1185">Reference proteome</keyword>
<dbReference type="CDD" id="cd00143">
    <property type="entry name" value="PP2Cc"/>
    <property type="match status" value="1"/>
</dbReference>
<dbReference type="InterPro" id="IPR036457">
    <property type="entry name" value="PPM-type-like_dom_sf"/>
</dbReference>
<protein>
    <submittedName>
        <fullName evidence="2">Protein phosphatase 2C domain protein</fullName>
    </submittedName>
</protein>
<dbReference type="PROSITE" id="PS51746">
    <property type="entry name" value="PPM_2"/>
    <property type="match status" value="1"/>
</dbReference>
<dbReference type="InterPro" id="IPR001932">
    <property type="entry name" value="PPM-type_phosphatase-like_dom"/>
</dbReference>
<evidence type="ECO:0000313" key="3">
    <source>
        <dbReference type="Proteomes" id="UP000008544"/>
    </source>
</evidence>
<accession>B1I500</accession>
<dbReference type="RefSeq" id="WP_012302672.1">
    <property type="nucleotide sequence ID" value="NC_010424.1"/>
</dbReference>
<dbReference type="NCBIfam" id="NF033484">
    <property type="entry name" value="Stp1_PP2C_phos"/>
    <property type="match status" value="1"/>
</dbReference>
<evidence type="ECO:0000313" key="2">
    <source>
        <dbReference type="EMBL" id="ACA60091.1"/>
    </source>
</evidence>
<dbReference type="HOGENOM" id="CLU_034545_4_1_9"/>
<dbReference type="InterPro" id="IPR015655">
    <property type="entry name" value="PP2C"/>
</dbReference>
<feature type="domain" description="PPM-type phosphatase" evidence="1">
    <location>
        <begin position="2"/>
        <end position="237"/>
    </location>
</feature>
<dbReference type="Gene3D" id="3.60.40.10">
    <property type="entry name" value="PPM-type phosphatase domain"/>
    <property type="match status" value="1"/>
</dbReference>
<gene>
    <name evidence="2" type="ordered locus">Daud_1589</name>
</gene>
<dbReference type="PANTHER" id="PTHR47992">
    <property type="entry name" value="PROTEIN PHOSPHATASE"/>
    <property type="match status" value="1"/>
</dbReference>
<dbReference type="SMART" id="SM00332">
    <property type="entry name" value="PP2Cc"/>
    <property type="match status" value="1"/>
</dbReference>
<name>B1I500_DESAP</name>
<dbReference type="GO" id="GO:0004722">
    <property type="term" value="F:protein serine/threonine phosphatase activity"/>
    <property type="evidence" value="ECO:0007669"/>
    <property type="project" value="InterPro"/>
</dbReference>
<dbReference type="Pfam" id="PF00481">
    <property type="entry name" value="PP2C"/>
    <property type="match status" value="1"/>
</dbReference>
<dbReference type="AlphaFoldDB" id="B1I500"/>
<reference evidence="2 3" key="2">
    <citation type="journal article" date="2008" name="Science">
        <title>Environmental genomics reveals a single-species ecosystem deep within Earth.</title>
        <authorList>
            <person name="Chivian D."/>
            <person name="Brodie E.L."/>
            <person name="Alm E.J."/>
            <person name="Culley D.E."/>
            <person name="Dehal P.S."/>
            <person name="Desantis T.Z."/>
            <person name="Gihring T.M."/>
            <person name="Lapidus A."/>
            <person name="Lin L.H."/>
            <person name="Lowry S.R."/>
            <person name="Moser D.P."/>
            <person name="Richardson P.M."/>
            <person name="Southam G."/>
            <person name="Wanger G."/>
            <person name="Pratt L.M."/>
            <person name="Andersen G.L."/>
            <person name="Hazen T.C."/>
            <person name="Brockman F.J."/>
            <person name="Arkin A.P."/>
            <person name="Onstott T.C."/>
        </authorList>
    </citation>
    <scope>NUCLEOTIDE SEQUENCE [LARGE SCALE GENOMIC DNA]</scope>
    <source>
        <strain evidence="2 3">MP104C</strain>
    </source>
</reference>
<dbReference type="SUPFAM" id="SSF81606">
    <property type="entry name" value="PP2C-like"/>
    <property type="match status" value="1"/>
</dbReference>
<reference evidence="3" key="1">
    <citation type="submission" date="2007-10" db="EMBL/GenBank/DDBJ databases">
        <title>Complete sequence of chromosome of Desulforudis audaxviator MP104C.</title>
        <authorList>
            <person name="Copeland A."/>
            <person name="Lucas S."/>
            <person name="Lapidus A."/>
            <person name="Barry K."/>
            <person name="Glavina del Rio T."/>
            <person name="Dalin E."/>
            <person name="Tice H."/>
            <person name="Bruce D."/>
            <person name="Pitluck S."/>
            <person name="Lowry S.R."/>
            <person name="Larimer F."/>
            <person name="Land M.L."/>
            <person name="Hauser L."/>
            <person name="Kyrpides N."/>
            <person name="Ivanova N.N."/>
            <person name="Richardson P."/>
        </authorList>
    </citation>
    <scope>NUCLEOTIDE SEQUENCE [LARGE SCALE GENOMIC DNA]</scope>
    <source>
        <strain evidence="3">MP104C</strain>
    </source>
</reference>
<dbReference type="STRING" id="477974.Daud_1589"/>
<organism evidence="2 3">
    <name type="scientific">Desulforudis audaxviator (strain MP104C)</name>
    <dbReference type="NCBI Taxonomy" id="477974"/>
    <lineage>
        <taxon>Bacteria</taxon>
        <taxon>Bacillati</taxon>
        <taxon>Bacillota</taxon>
        <taxon>Clostridia</taxon>
        <taxon>Thermoanaerobacterales</taxon>
        <taxon>Candidatus Desulforudaceae</taxon>
        <taxon>Candidatus Desulforudis</taxon>
    </lineage>
</organism>
<dbReference type="EMBL" id="CP000860">
    <property type="protein sequence ID" value="ACA60091.1"/>
    <property type="molecule type" value="Genomic_DNA"/>
</dbReference>
<dbReference type="SMART" id="SM00331">
    <property type="entry name" value="PP2C_SIG"/>
    <property type="match status" value="1"/>
</dbReference>
<proteinExistence type="predicted"/>
<dbReference type="eggNOG" id="COG0631">
    <property type="taxonomic scope" value="Bacteria"/>
</dbReference>